<dbReference type="AlphaFoldDB" id="A0A858ZZX5"/>
<accession>A0A858ZZX5</accession>
<dbReference type="PANTHER" id="PTHR34203">
    <property type="entry name" value="METHYLTRANSFERASE, FKBM FAMILY PROTEIN"/>
    <property type="match status" value="1"/>
</dbReference>
<dbReference type="Proteomes" id="UP000500755">
    <property type="component" value="Chromosome"/>
</dbReference>
<feature type="domain" description="Methyltransferase FkbM" evidence="1">
    <location>
        <begin position="88"/>
        <end position="244"/>
    </location>
</feature>
<dbReference type="GO" id="GO:0008168">
    <property type="term" value="F:methyltransferase activity"/>
    <property type="evidence" value="ECO:0007669"/>
    <property type="project" value="UniProtKB-KW"/>
</dbReference>
<evidence type="ECO:0000313" key="2">
    <source>
        <dbReference type="EMBL" id="QKD46292.1"/>
    </source>
</evidence>
<dbReference type="InterPro" id="IPR052514">
    <property type="entry name" value="SAM-dependent_MTase"/>
</dbReference>
<dbReference type="GO" id="GO:0032259">
    <property type="term" value="P:methylation"/>
    <property type="evidence" value="ECO:0007669"/>
    <property type="project" value="UniProtKB-KW"/>
</dbReference>
<gene>
    <name evidence="2" type="ORF">HF896_10020</name>
</gene>
<organism evidence="2 3">
    <name type="scientific">Alicycliphilus denitrificans</name>
    <dbReference type="NCBI Taxonomy" id="179636"/>
    <lineage>
        <taxon>Bacteria</taxon>
        <taxon>Pseudomonadati</taxon>
        <taxon>Pseudomonadota</taxon>
        <taxon>Betaproteobacteria</taxon>
        <taxon>Burkholderiales</taxon>
        <taxon>Comamonadaceae</taxon>
        <taxon>Alicycliphilus</taxon>
    </lineage>
</organism>
<proteinExistence type="predicted"/>
<dbReference type="PANTHER" id="PTHR34203:SF15">
    <property type="entry name" value="SLL1173 PROTEIN"/>
    <property type="match status" value="1"/>
</dbReference>
<keyword evidence="2" id="KW-0808">Transferase</keyword>
<evidence type="ECO:0000259" key="1">
    <source>
        <dbReference type="Pfam" id="PF05050"/>
    </source>
</evidence>
<dbReference type="EMBL" id="CP051298">
    <property type="protein sequence ID" value="QKD46292.1"/>
    <property type="molecule type" value="Genomic_DNA"/>
</dbReference>
<dbReference type="NCBIfam" id="TIGR01444">
    <property type="entry name" value="fkbM_fam"/>
    <property type="match status" value="1"/>
</dbReference>
<evidence type="ECO:0000313" key="3">
    <source>
        <dbReference type="Proteomes" id="UP000500755"/>
    </source>
</evidence>
<protein>
    <submittedName>
        <fullName evidence="2">FkbM family methyltransferase</fullName>
    </submittedName>
</protein>
<sequence length="277" mass="31053">MPINNIGVNLLLLYMRRFPLEAGKWRFSQWLNERTHKIETVARTSYGFLMHLNTRDFIQHTIFVTGRWDDDVGRVILSRLKTDDVFVDIGANVGYFSLLASQICSKVISFEPNPTCLAQLNRNIEINKRQNIDVRPVGLADKRGIAEFHVANASNIGGGSLREGSGEKFSVHLDTLDSQLSAQPIRLIKIDIEGAEVLALKGASAILSRPDAPDVICEISENTLQQLGSSKEELFRLMSSHGYKNKIISPIRKSNLTDEVPFFQYDALFYKDGAGQN</sequence>
<dbReference type="SUPFAM" id="SSF53335">
    <property type="entry name" value="S-adenosyl-L-methionine-dependent methyltransferases"/>
    <property type="match status" value="1"/>
</dbReference>
<dbReference type="Pfam" id="PF05050">
    <property type="entry name" value="Methyltransf_21"/>
    <property type="match status" value="1"/>
</dbReference>
<name>A0A858ZZX5_9BURK</name>
<keyword evidence="2" id="KW-0489">Methyltransferase</keyword>
<reference evidence="2 3" key="1">
    <citation type="submission" date="2020-05" db="EMBL/GenBank/DDBJ databases">
        <title>Complete genome sequence of Alicycliphilus denitrificans DP3.</title>
        <authorList>
            <person name="Chen X."/>
        </authorList>
    </citation>
    <scope>NUCLEOTIDE SEQUENCE [LARGE SCALE GENOMIC DNA]</scope>
    <source>
        <strain evidence="2 3">DP3</strain>
    </source>
</reference>
<dbReference type="Gene3D" id="3.40.50.150">
    <property type="entry name" value="Vaccinia Virus protein VP39"/>
    <property type="match status" value="1"/>
</dbReference>
<dbReference type="InterPro" id="IPR006342">
    <property type="entry name" value="FkbM_mtfrase"/>
</dbReference>
<dbReference type="InterPro" id="IPR029063">
    <property type="entry name" value="SAM-dependent_MTases_sf"/>
</dbReference>